<evidence type="ECO:0000259" key="5">
    <source>
        <dbReference type="Pfam" id="PF23743"/>
    </source>
</evidence>
<dbReference type="AlphaFoldDB" id="A0A8S1ESM8"/>
<dbReference type="Pfam" id="PF23360">
    <property type="entry name" value="BBS7_GAE"/>
    <property type="match status" value="1"/>
</dbReference>
<dbReference type="Pfam" id="PF23361">
    <property type="entry name" value="BBS7_pf"/>
    <property type="match status" value="1"/>
</dbReference>
<dbReference type="InterPro" id="IPR056333">
    <property type="entry name" value="BBS7_pf_dom"/>
</dbReference>
<evidence type="ECO:0000313" key="7">
    <source>
        <dbReference type="Proteomes" id="UP000494206"/>
    </source>
</evidence>
<dbReference type="GO" id="GO:0008104">
    <property type="term" value="P:intracellular protein localization"/>
    <property type="evidence" value="ECO:0007669"/>
    <property type="project" value="TreeGrafter"/>
</dbReference>
<dbReference type="PANTHER" id="PTHR16074">
    <property type="entry name" value="BARDET-BIEDL SYNDROME 7 PROTEIN"/>
    <property type="match status" value="1"/>
</dbReference>
<dbReference type="Pfam" id="PF23349">
    <property type="entry name" value="BBS7_hp"/>
    <property type="match status" value="1"/>
</dbReference>
<evidence type="ECO:0000313" key="6">
    <source>
        <dbReference type="EMBL" id="CAB3402990.1"/>
    </source>
</evidence>
<dbReference type="InterPro" id="IPR056334">
    <property type="entry name" value="BBS7_GAE_dom"/>
</dbReference>
<feature type="domain" description="BBS7 GAE" evidence="3">
    <location>
        <begin position="430"/>
        <end position="538"/>
    </location>
</feature>
<dbReference type="InterPro" id="IPR036322">
    <property type="entry name" value="WD40_repeat_dom_sf"/>
</dbReference>
<dbReference type="GO" id="GO:0060271">
    <property type="term" value="P:cilium assembly"/>
    <property type="evidence" value="ECO:0007669"/>
    <property type="project" value="TreeGrafter"/>
</dbReference>
<dbReference type="PANTHER" id="PTHR16074:SF4">
    <property type="entry name" value="BARDET-BIEDL SYNDROME 7 PROTEIN"/>
    <property type="match status" value="1"/>
</dbReference>
<dbReference type="GO" id="GO:0016020">
    <property type="term" value="C:membrane"/>
    <property type="evidence" value="ECO:0007669"/>
    <property type="project" value="TreeGrafter"/>
</dbReference>
<dbReference type="SUPFAM" id="SSF50978">
    <property type="entry name" value="WD40 repeat-like"/>
    <property type="match status" value="1"/>
</dbReference>
<feature type="domain" description="BBS7 platform" evidence="4">
    <location>
        <begin position="546"/>
        <end position="649"/>
    </location>
</feature>
<feature type="coiled-coil region" evidence="1">
    <location>
        <begin position="386"/>
        <end position="420"/>
    </location>
</feature>
<proteinExistence type="predicted"/>
<sequence length="773" mass="86022">MESSIDFYLSEIEQRVAEKKAELESTLHKSATVRQNADTISGFVGNSLHHSTKMAKYSRTDFAQVGTTNRGCMQVVPGDKKKDQLDRIAVGGQNGCVILLSRKHNDTQILFKTPAGPEIESMCLGGAIGTIKDKIFVASDTSVRGINRKGKTFFSFDTNMAETAKRMYVHGVELVLTGKRSYNHYHDCADANYYLCSEDIFDVVSLVNEGAWGDRPFTSILACSDSTIKVIEGSLKAYDINLTDVPLTLNIFINEKSENHARVLYGTKNGKLGLVHVPSGKGEILWEIETTTKSAITVIKCFHMTNQEVSDIVIGKEDGTVELYTVDENENPVLFNTFNCDESITGLGCGNVTSWNEPEIIVCTFRGWLFSLSRSGRVASEPIPQGANFSVKVQQLKAEVEELETKVNEERQRYEELTKKSGGTNVAFIPNFQIHDKFEFSPDLGLYNLTIELVIPIDFVLIQSHLPIRLVEVEKNASVVCQIRKNELNPWPLLASYRCQANVCRLELRVRVIEGNCGLLNLFVSPKIHPKVSQVASYTIKALSAHVRVHNFDLSRPISVLSFTGSFSISEAHAWLYNLVPDVPLKCPPAETITNNFQCAINGGTQLQVTYSKGSAVFRSDSVSTISIIRDQISDEILNKQMRVDVSCDLNEASVEHCLRLLHPTITKYVTIETQKKYAAALKEIEVNNSDVYSFLSPENAEILRNHDSIFKEAESLCLESSGILQIYENLLQAQAKLSGRSVRSKSEALMTLLTENYNLDAVIAFFKSAVQD</sequence>
<evidence type="ECO:0000259" key="2">
    <source>
        <dbReference type="Pfam" id="PF23349"/>
    </source>
</evidence>
<accession>A0A8S1ESM8</accession>
<comment type="caution">
    <text evidence="6">The sequence shown here is derived from an EMBL/GenBank/DDBJ whole genome shotgun (WGS) entry which is preliminary data.</text>
</comment>
<evidence type="ECO:0000256" key="1">
    <source>
        <dbReference type="SAM" id="Coils"/>
    </source>
</evidence>
<organism evidence="6 7">
    <name type="scientific">Caenorhabditis bovis</name>
    <dbReference type="NCBI Taxonomy" id="2654633"/>
    <lineage>
        <taxon>Eukaryota</taxon>
        <taxon>Metazoa</taxon>
        <taxon>Ecdysozoa</taxon>
        <taxon>Nematoda</taxon>
        <taxon>Chromadorea</taxon>
        <taxon>Rhabditida</taxon>
        <taxon>Rhabditina</taxon>
        <taxon>Rhabditomorpha</taxon>
        <taxon>Rhabditoidea</taxon>
        <taxon>Rhabditidae</taxon>
        <taxon>Peloderinae</taxon>
        <taxon>Caenorhabditis</taxon>
    </lineage>
</organism>
<dbReference type="OrthoDB" id="414590at2759"/>
<dbReference type="GO" id="GO:0005930">
    <property type="term" value="C:axoneme"/>
    <property type="evidence" value="ECO:0007669"/>
    <property type="project" value="TreeGrafter"/>
</dbReference>
<dbReference type="GO" id="GO:0043005">
    <property type="term" value="C:neuron projection"/>
    <property type="evidence" value="ECO:0007669"/>
    <property type="project" value="TreeGrafter"/>
</dbReference>
<feature type="domain" description="BBS7 beta-propeller" evidence="5">
    <location>
        <begin position="73"/>
        <end position="373"/>
    </location>
</feature>
<dbReference type="Pfam" id="PF23743">
    <property type="entry name" value="Beta-prop_BBS7"/>
    <property type="match status" value="1"/>
</dbReference>
<dbReference type="EMBL" id="CADEPM010000003">
    <property type="protein sequence ID" value="CAB3402990.1"/>
    <property type="molecule type" value="Genomic_DNA"/>
</dbReference>
<reference evidence="6 7" key="1">
    <citation type="submission" date="2020-04" db="EMBL/GenBank/DDBJ databases">
        <authorList>
            <person name="Laetsch R D."/>
            <person name="Stevens L."/>
            <person name="Kumar S."/>
            <person name="Blaxter L. M."/>
        </authorList>
    </citation>
    <scope>NUCLEOTIDE SEQUENCE [LARGE SCALE GENOMIC DNA]</scope>
</reference>
<evidence type="ECO:0000259" key="3">
    <source>
        <dbReference type="Pfam" id="PF23360"/>
    </source>
</evidence>
<name>A0A8S1ESM8_9PELO</name>
<dbReference type="Proteomes" id="UP000494206">
    <property type="component" value="Unassembled WGS sequence"/>
</dbReference>
<dbReference type="InterPro" id="IPR056332">
    <property type="entry name" value="Beta-prop_BBS7"/>
</dbReference>
<keyword evidence="1" id="KW-0175">Coiled coil</keyword>
<evidence type="ECO:0008006" key="8">
    <source>
        <dbReference type="Google" id="ProtNLM"/>
    </source>
</evidence>
<dbReference type="InterPro" id="IPR056335">
    <property type="entry name" value="BBS7_hairpin"/>
</dbReference>
<feature type="domain" description="BBS7 helical hairpin" evidence="2">
    <location>
        <begin position="652"/>
        <end position="767"/>
    </location>
</feature>
<protein>
    <recommendedName>
        <fullName evidence="8">Bardet-Biedl syndrome 7 protein homolog</fullName>
    </recommendedName>
</protein>
<gene>
    <name evidence="6" type="ORF">CBOVIS_LOCUS5519</name>
</gene>
<keyword evidence="7" id="KW-1185">Reference proteome</keyword>
<dbReference type="GO" id="GO:0036064">
    <property type="term" value="C:ciliary basal body"/>
    <property type="evidence" value="ECO:0007669"/>
    <property type="project" value="TreeGrafter"/>
</dbReference>
<evidence type="ECO:0000259" key="4">
    <source>
        <dbReference type="Pfam" id="PF23361"/>
    </source>
</evidence>
<dbReference type="GO" id="GO:0034464">
    <property type="term" value="C:BBSome"/>
    <property type="evidence" value="ECO:0007669"/>
    <property type="project" value="TreeGrafter"/>
</dbReference>